<dbReference type="Pfam" id="PF24626">
    <property type="entry name" value="SH3_Tf2-1"/>
    <property type="match status" value="1"/>
</dbReference>
<dbReference type="InterPro" id="IPR056924">
    <property type="entry name" value="SH3_Tf2-1"/>
</dbReference>
<feature type="compositionally biased region" description="Low complexity" evidence="2">
    <location>
        <begin position="120"/>
        <end position="129"/>
    </location>
</feature>
<dbReference type="PANTHER" id="PTHR37984">
    <property type="entry name" value="PROTEIN CBG26694"/>
    <property type="match status" value="1"/>
</dbReference>
<evidence type="ECO:0000259" key="3">
    <source>
        <dbReference type="PROSITE" id="PS50994"/>
    </source>
</evidence>
<feature type="region of interest" description="Disordered" evidence="2">
    <location>
        <begin position="42"/>
        <end position="78"/>
    </location>
</feature>
<feature type="compositionally biased region" description="Basic and acidic residues" evidence="2">
    <location>
        <begin position="52"/>
        <end position="61"/>
    </location>
</feature>
<proteinExistence type="predicted"/>
<evidence type="ECO:0000256" key="2">
    <source>
        <dbReference type="SAM" id="MobiDB-lite"/>
    </source>
</evidence>
<dbReference type="GO" id="GO:0015074">
    <property type="term" value="P:DNA integration"/>
    <property type="evidence" value="ECO:0007669"/>
    <property type="project" value="InterPro"/>
</dbReference>
<reference evidence="4" key="1">
    <citation type="submission" date="2018-02" db="EMBL/GenBank/DDBJ databases">
        <authorList>
            <person name="Cohen D.B."/>
            <person name="Kent A.D."/>
        </authorList>
    </citation>
    <scope>NUCLEOTIDE SEQUENCE</scope>
</reference>
<dbReference type="InterPro" id="IPR036397">
    <property type="entry name" value="RNaseH_sf"/>
</dbReference>
<dbReference type="PROSITE" id="PS50994">
    <property type="entry name" value="INTEGRASE"/>
    <property type="match status" value="1"/>
</dbReference>
<dbReference type="Gene3D" id="3.30.420.10">
    <property type="entry name" value="Ribonuclease H-like superfamily/Ribonuclease H"/>
    <property type="match status" value="1"/>
</dbReference>
<dbReference type="InterPro" id="IPR050951">
    <property type="entry name" value="Retrovirus_Pol_polyprotein"/>
</dbReference>
<organism evidence="4">
    <name type="scientific">Fagus sylvatica</name>
    <name type="common">Beechnut</name>
    <dbReference type="NCBI Taxonomy" id="28930"/>
    <lineage>
        <taxon>Eukaryota</taxon>
        <taxon>Viridiplantae</taxon>
        <taxon>Streptophyta</taxon>
        <taxon>Embryophyta</taxon>
        <taxon>Tracheophyta</taxon>
        <taxon>Spermatophyta</taxon>
        <taxon>Magnoliopsida</taxon>
        <taxon>eudicotyledons</taxon>
        <taxon>Gunneridae</taxon>
        <taxon>Pentapetalae</taxon>
        <taxon>rosids</taxon>
        <taxon>fabids</taxon>
        <taxon>Fagales</taxon>
        <taxon>Fagaceae</taxon>
        <taxon>Fagus</taxon>
    </lineage>
</organism>
<name>A0A2N9IT28_FAGSY</name>
<dbReference type="GO" id="GO:0003676">
    <property type="term" value="F:nucleic acid binding"/>
    <property type="evidence" value="ECO:0007669"/>
    <property type="project" value="InterPro"/>
</dbReference>
<feature type="region of interest" description="Disordered" evidence="2">
    <location>
        <begin position="96"/>
        <end position="129"/>
    </location>
</feature>
<accession>A0A2N9IT28</accession>
<evidence type="ECO:0000256" key="1">
    <source>
        <dbReference type="SAM" id="Coils"/>
    </source>
</evidence>
<evidence type="ECO:0000313" key="4">
    <source>
        <dbReference type="EMBL" id="SPD27360.1"/>
    </source>
</evidence>
<dbReference type="AlphaFoldDB" id="A0A2N9IT28"/>
<dbReference type="PANTHER" id="PTHR37984:SF5">
    <property type="entry name" value="PROTEIN NYNRIN-LIKE"/>
    <property type="match status" value="1"/>
</dbReference>
<feature type="domain" description="Integrase catalytic" evidence="3">
    <location>
        <begin position="215"/>
        <end position="277"/>
    </location>
</feature>
<dbReference type="InterPro" id="IPR012337">
    <property type="entry name" value="RNaseH-like_sf"/>
</dbReference>
<gene>
    <name evidence="4" type="ORF">FSB_LOCUS55242</name>
</gene>
<dbReference type="InterPro" id="IPR001584">
    <property type="entry name" value="Integrase_cat-core"/>
</dbReference>
<protein>
    <recommendedName>
        <fullName evidence="3">Integrase catalytic domain-containing protein</fullName>
    </recommendedName>
</protein>
<dbReference type="EMBL" id="OIVN01006190">
    <property type="protein sequence ID" value="SPD27360.1"/>
    <property type="molecule type" value="Genomic_DNA"/>
</dbReference>
<sequence>MELKAIKKKTLFQGEQQISAPHYCRRRLVLLIAHWSTADSITRPSAAAPTETRNDEKDKRRALSQSEQQITRPHYCRKRAGSPYYPAVTVDTAIKPSTAAPDVTRNHEEDKRGAEKAEEAAMAAKATATSDHRSPALRWFLLIFNMELKKNGLEEAPSAIKRSTKLDVEFWAQHPLYKSSPCPAHPWIDTRLIKAEILSIHTFTSAFWTELFQLPYHPQIDGQTEVVNRTLEMYLRCFTSSRPKEWTRWIPWAQFCYNSSIHSSTKKTPFEVVYGRKPPTLLSYVVGTAKTEAVDKELQARDEVLKELRQSIQQAQIRMKQNADKHRRDLEFAVGNWVYLRLQPYRQKSIAIRKNLKLSPHYFGPFQVMERIGAVAYKLQLPKDSKLHHVFHVSNLKGRLGTQDIASTVLPTIDDSDAIIPIP</sequence>
<keyword evidence="1" id="KW-0175">Coiled coil</keyword>
<feature type="coiled-coil region" evidence="1">
    <location>
        <begin position="298"/>
        <end position="325"/>
    </location>
</feature>
<feature type="compositionally biased region" description="Basic and acidic residues" evidence="2">
    <location>
        <begin position="104"/>
        <end position="119"/>
    </location>
</feature>
<dbReference type="SUPFAM" id="SSF53098">
    <property type="entry name" value="Ribonuclease H-like"/>
    <property type="match status" value="1"/>
</dbReference>